<feature type="binding site" evidence="7">
    <location>
        <position position="316"/>
    </location>
    <ligand>
        <name>[4Fe-4S] cluster</name>
        <dbReference type="ChEBI" id="CHEBI:49883"/>
    </ligand>
</feature>
<evidence type="ECO:0000256" key="1">
    <source>
        <dbReference type="ARBA" id="ARBA00022485"/>
    </source>
</evidence>
<comment type="cofactor">
    <cofactor evidence="7">
        <name>[4Fe-4S] cluster</name>
        <dbReference type="ChEBI" id="CHEBI:49883"/>
    </cofactor>
    <text evidence="7">Binds 1 [4Fe-4S] cluster.</text>
</comment>
<feature type="binding site" evidence="7">
    <location>
        <position position="249"/>
    </location>
    <ligand>
        <name>[4Fe-4S] cluster</name>
        <dbReference type="ChEBI" id="CHEBI:49883"/>
    </ligand>
</feature>
<dbReference type="InterPro" id="IPR023642">
    <property type="entry name" value="DNA_primase_lsu_PriL"/>
</dbReference>
<comment type="function">
    <text evidence="7">Regulatory subunit of DNA primase, an RNA polymerase that catalyzes the synthesis of short RNA molecules used as primers for DNA polymerase during DNA replication. Stabilizes and modulates the activity of the small subunit, increasing the rate of DNA synthesis, and conferring RNA synthesis capability. The DNA polymerase activity may enable DNA primase to also catalyze primer extension after primer synthesis. May also play a role in DNA repair.</text>
</comment>
<keyword evidence="5 7" id="KW-0408">Iron</keyword>
<feature type="binding site" evidence="7">
    <location>
        <position position="325"/>
    </location>
    <ligand>
        <name>[4Fe-4S] cluster</name>
        <dbReference type="ChEBI" id="CHEBI:49883"/>
    </ligand>
</feature>
<evidence type="ECO:0000256" key="3">
    <source>
        <dbReference type="ARBA" id="ARBA00022705"/>
    </source>
</evidence>
<accession>A0A2I8VNN9</accession>
<dbReference type="SUPFAM" id="SSF140914">
    <property type="entry name" value="PriB N-terminal domain-like"/>
    <property type="match status" value="1"/>
</dbReference>
<dbReference type="KEGG" id="srub:C2R22_19380"/>
<gene>
    <name evidence="7" type="primary">priL</name>
    <name evidence="9" type="ORF">C2R22_19380</name>
</gene>
<dbReference type="Proteomes" id="UP000236584">
    <property type="component" value="Chromosome"/>
</dbReference>
<evidence type="ECO:0000256" key="4">
    <source>
        <dbReference type="ARBA" id="ARBA00022723"/>
    </source>
</evidence>
<dbReference type="Pfam" id="PF04104">
    <property type="entry name" value="DNA_primase_lrg"/>
    <property type="match status" value="1"/>
</dbReference>
<evidence type="ECO:0000256" key="6">
    <source>
        <dbReference type="ARBA" id="ARBA00023014"/>
    </source>
</evidence>
<feature type="binding site" evidence="7">
    <location>
        <position position="332"/>
    </location>
    <ligand>
        <name>[4Fe-4S] cluster</name>
        <dbReference type="ChEBI" id="CHEBI:49883"/>
    </ligand>
</feature>
<dbReference type="GO" id="GO:0003899">
    <property type="term" value="F:DNA-directed RNA polymerase activity"/>
    <property type="evidence" value="ECO:0007669"/>
    <property type="project" value="InterPro"/>
</dbReference>
<evidence type="ECO:0000256" key="5">
    <source>
        <dbReference type="ARBA" id="ARBA00023004"/>
    </source>
</evidence>
<keyword evidence="2 7" id="KW-0639">Primosome</keyword>
<evidence type="ECO:0000256" key="7">
    <source>
        <dbReference type="HAMAP-Rule" id="MF_00701"/>
    </source>
</evidence>
<keyword evidence="10" id="KW-1185">Reference proteome</keyword>
<dbReference type="GeneID" id="35594302"/>
<dbReference type="GO" id="GO:1990077">
    <property type="term" value="C:primosome complex"/>
    <property type="evidence" value="ECO:0007669"/>
    <property type="project" value="UniProtKB-KW"/>
</dbReference>
<dbReference type="OrthoDB" id="46081at2157"/>
<evidence type="ECO:0000313" key="9">
    <source>
        <dbReference type="EMBL" id="AUV83538.1"/>
    </source>
</evidence>
<keyword evidence="4 7" id="KW-0479">Metal-binding</keyword>
<dbReference type="InterPro" id="IPR058560">
    <property type="entry name" value="DNA_primase_C"/>
</dbReference>
<sequence length="366" mass="40206">MSREVRHARYPFFSAAREAVREADLSLIGLVERDAPAVGRARERVERALTAGTTAPEEPDRWDPRDELLSYPIARILVSLVEDSTAVEKYAAAEAATAAERFETDFASDDDGLRSVERAGVTREEVLAEFGIDAEPESGRERSGRGWYWVGLTTYLTFSDPDWGDDWRLVNREVREGRVRVERAELDRLVEEAVHRRVAEGLPFDVRERNPDLAAGLEPALASVRQLLTAGHAPTSGVSVVEPSLFPPCVKALLERSRGGETLPPESRFSLTAFLVAIGLDGDTIASVAGFDEEPTTTQAEFLRDREGVQYPSPSCATMQAYGDCVNRDERCERITHPLSYYKHAVEAQAGAGVEAVGVADAGDEN</sequence>
<dbReference type="HAMAP" id="MF_00701">
    <property type="entry name" value="DNA_primase_lrg_arc"/>
    <property type="match status" value="1"/>
</dbReference>
<dbReference type="Pfam" id="PF26466">
    <property type="entry name" value="DNA_primase_lrg_N"/>
    <property type="match status" value="1"/>
</dbReference>
<evidence type="ECO:0000259" key="8">
    <source>
        <dbReference type="Pfam" id="PF04104"/>
    </source>
</evidence>
<dbReference type="GO" id="GO:0046872">
    <property type="term" value="F:metal ion binding"/>
    <property type="evidence" value="ECO:0007669"/>
    <property type="project" value="UniProtKB-KW"/>
</dbReference>
<dbReference type="GO" id="GO:0051539">
    <property type="term" value="F:4 iron, 4 sulfur cluster binding"/>
    <property type="evidence" value="ECO:0007669"/>
    <property type="project" value="UniProtKB-UniRule"/>
</dbReference>
<feature type="domain" description="DNA primase large subunit C-terminal" evidence="8">
    <location>
        <begin position="242"/>
        <end position="345"/>
    </location>
</feature>
<evidence type="ECO:0000313" key="10">
    <source>
        <dbReference type="Proteomes" id="UP000236584"/>
    </source>
</evidence>
<protein>
    <recommendedName>
        <fullName evidence="7">DNA primase large subunit PriL</fullName>
    </recommendedName>
</protein>
<comment type="similarity">
    <text evidence="7">Belongs to the eukaryotic-type primase large subunit family.</text>
</comment>
<proteinExistence type="inferred from homology"/>
<dbReference type="AlphaFoldDB" id="A0A2I8VNN9"/>
<name>A0A2I8VNN9_9EURY</name>
<dbReference type="GO" id="GO:0006269">
    <property type="term" value="P:DNA replication, synthesis of primer"/>
    <property type="evidence" value="ECO:0007669"/>
    <property type="project" value="UniProtKB-UniRule"/>
</dbReference>
<dbReference type="CDD" id="cd06560">
    <property type="entry name" value="PriL"/>
    <property type="match status" value="1"/>
</dbReference>
<keyword evidence="3 7" id="KW-0235">DNA replication</keyword>
<reference evidence="9 10" key="1">
    <citation type="submission" date="2018-01" db="EMBL/GenBank/DDBJ databases">
        <title>Complete genome sequence of Salinigranum rubrum GX10T, an extremely halophilic archaeon isolated from a marine solar saltern.</title>
        <authorList>
            <person name="Han S."/>
        </authorList>
    </citation>
    <scope>NUCLEOTIDE SEQUENCE [LARGE SCALE GENOMIC DNA]</scope>
    <source>
        <strain evidence="9 10">GX10</strain>
    </source>
</reference>
<keyword evidence="1 7" id="KW-0004">4Fe-4S</keyword>
<dbReference type="RefSeq" id="WP_103427227.1">
    <property type="nucleotide sequence ID" value="NZ_CP026309.1"/>
</dbReference>
<keyword evidence="6 7" id="KW-0411">Iron-sulfur</keyword>
<comment type="subunit">
    <text evidence="7">Heterodimer of a small subunit (PriS) and a large subunit (PriL).</text>
</comment>
<dbReference type="EMBL" id="CP026309">
    <property type="protein sequence ID" value="AUV83538.1"/>
    <property type="molecule type" value="Genomic_DNA"/>
</dbReference>
<evidence type="ECO:0000256" key="2">
    <source>
        <dbReference type="ARBA" id="ARBA00022515"/>
    </source>
</evidence>
<organism evidence="9 10">
    <name type="scientific">Salinigranum rubrum</name>
    <dbReference type="NCBI Taxonomy" id="755307"/>
    <lineage>
        <taxon>Archaea</taxon>
        <taxon>Methanobacteriati</taxon>
        <taxon>Methanobacteriota</taxon>
        <taxon>Stenosarchaea group</taxon>
        <taxon>Halobacteria</taxon>
        <taxon>Halobacteriales</taxon>
        <taxon>Haloferacaceae</taxon>
        <taxon>Salinigranum</taxon>
    </lineage>
</organism>